<dbReference type="InterPro" id="IPR029033">
    <property type="entry name" value="His_PPase_superfam"/>
</dbReference>
<dbReference type="PIRSF" id="PIRSF000709">
    <property type="entry name" value="6PFK_2-Ptase"/>
    <property type="match status" value="1"/>
</dbReference>
<sequence>MTVTVLMVRHAAHDNVGGFLAGRMEGVSLGPAGRSQAARLGERMRGAAIDAIHSSPRERCRETAEAIASACGLPPPRIAEELDEIDFGRWSGSTFAELDADPLWRRWNTVRSCCRTPGGESMLDVQQRALRYLEPLVAGNAGRRLAVVSHADVIKAIVMHVLGLAIDAWPRFDVSPASVTTIAAGEWGAKLLNLNDVVS</sequence>
<accession>A0A4Q2T588</accession>
<dbReference type="InterPro" id="IPR013078">
    <property type="entry name" value="His_Pase_superF_clade-1"/>
</dbReference>
<dbReference type="AlphaFoldDB" id="A0A4Q2T588"/>
<proteinExistence type="predicted"/>
<dbReference type="Proteomes" id="UP000291088">
    <property type="component" value="Unassembled WGS sequence"/>
</dbReference>
<evidence type="ECO:0000313" key="1">
    <source>
        <dbReference type="EMBL" id="RYC13975.1"/>
    </source>
</evidence>
<gene>
    <name evidence="1" type="ORF">EUU22_10640</name>
</gene>
<dbReference type="PANTHER" id="PTHR48100:SF59">
    <property type="entry name" value="ADENOSYLCOBALAMIN_ALPHA-RIBAZOLE PHOSPHATASE"/>
    <property type="match status" value="1"/>
</dbReference>
<dbReference type="EMBL" id="SDVB01000216">
    <property type="protein sequence ID" value="RYC13975.1"/>
    <property type="molecule type" value="Genomic_DNA"/>
</dbReference>
<dbReference type="SUPFAM" id="SSF53254">
    <property type="entry name" value="Phosphoglycerate mutase-like"/>
    <property type="match status" value="1"/>
</dbReference>
<dbReference type="GO" id="GO:0005737">
    <property type="term" value="C:cytoplasm"/>
    <property type="evidence" value="ECO:0007669"/>
    <property type="project" value="TreeGrafter"/>
</dbReference>
<evidence type="ECO:0000313" key="2">
    <source>
        <dbReference type="Proteomes" id="UP000291088"/>
    </source>
</evidence>
<keyword evidence="2" id="KW-1185">Reference proteome</keyword>
<dbReference type="RefSeq" id="WP_129331995.1">
    <property type="nucleotide sequence ID" value="NZ_SDVB01000216.1"/>
</dbReference>
<reference evidence="1 2" key="1">
    <citation type="submission" date="2019-01" db="EMBL/GenBank/DDBJ databases">
        <authorList>
            <person name="Deng T."/>
        </authorList>
    </citation>
    <scope>NUCLEOTIDE SEQUENCE [LARGE SCALE GENOMIC DNA]</scope>
    <source>
        <strain evidence="1 2">F8825</strain>
    </source>
</reference>
<dbReference type="InterPro" id="IPR050275">
    <property type="entry name" value="PGM_Phosphatase"/>
</dbReference>
<comment type="caution">
    <text evidence="1">The sequence shown here is derived from an EMBL/GenBank/DDBJ whole genome shotgun (WGS) entry which is preliminary data.</text>
</comment>
<dbReference type="SMART" id="SM00855">
    <property type="entry name" value="PGAM"/>
    <property type="match status" value="1"/>
</dbReference>
<organism evidence="1 2">
    <name type="scientific">Ciceribacter ferrooxidans</name>
    <dbReference type="NCBI Taxonomy" id="2509717"/>
    <lineage>
        <taxon>Bacteria</taxon>
        <taxon>Pseudomonadati</taxon>
        <taxon>Pseudomonadota</taxon>
        <taxon>Alphaproteobacteria</taxon>
        <taxon>Hyphomicrobiales</taxon>
        <taxon>Rhizobiaceae</taxon>
        <taxon>Ciceribacter</taxon>
    </lineage>
</organism>
<dbReference type="PANTHER" id="PTHR48100">
    <property type="entry name" value="BROAD-SPECIFICITY PHOSPHATASE YOR283W-RELATED"/>
    <property type="match status" value="1"/>
</dbReference>
<dbReference type="GO" id="GO:0016791">
    <property type="term" value="F:phosphatase activity"/>
    <property type="evidence" value="ECO:0007669"/>
    <property type="project" value="TreeGrafter"/>
</dbReference>
<protein>
    <submittedName>
        <fullName evidence="1">Histidine phosphatase family protein</fullName>
    </submittedName>
</protein>
<dbReference type="CDD" id="cd07067">
    <property type="entry name" value="HP_PGM_like"/>
    <property type="match status" value="1"/>
</dbReference>
<dbReference type="Gene3D" id="3.40.50.1240">
    <property type="entry name" value="Phosphoglycerate mutase-like"/>
    <property type="match status" value="1"/>
</dbReference>
<dbReference type="Pfam" id="PF00300">
    <property type="entry name" value="His_Phos_1"/>
    <property type="match status" value="1"/>
</dbReference>
<name>A0A4Q2T588_9HYPH</name>
<dbReference type="OrthoDB" id="9783269at2"/>